<comment type="catalytic activity">
    <reaction evidence="10 11">
        <text>nicotinate beta-D-ribonucleotide + ATP + H(+) = deamido-NAD(+) + diphosphate</text>
        <dbReference type="Rhea" id="RHEA:22860"/>
        <dbReference type="ChEBI" id="CHEBI:15378"/>
        <dbReference type="ChEBI" id="CHEBI:30616"/>
        <dbReference type="ChEBI" id="CHEBI:33019"/>
        <dbReference type="ChEBI" id="CHEBI:57502"/>
        <dbReference type="ChEBI" id="CHEBI:58437"/>
        <dbReference type="EC" id="2.7.7.18"/>
    </reaction>
</comment>
<dbReference type="UniPathway" id="UPA00253">
    <property type="reaction ID" value="UER00332"/>
</dbReference>
<feature type="domain" description="Cytidyltransferase-like" evidence="12">
    <location>
        <begin position="9"/>
        <end position="177"/>
    </location>
</feature>
<keyword evidence="14" id="KW-1185">Reference proteome</keyword>
<keyword evidence="9 11" id="KW-0520">NAD</keyword>
<dbReference type="CDD" id="cd02165">
    <property type="entry name" value="NMNAT"/>
    <property type="match status" value="1"/>
</dbReference>
<comment type="pathway">
    <text evidence="2 11">Cofactor biosynthesis; NAD(+) biosynthesis; deamido-NAD(+) from nicotinate D-ribonucleotide: step 1/1.</text>
</comment>
<evidence type="ECO:0000256" key="9">
    <source>
        <dbReference type="ARBA" id="ARBA00023027"/>
    </source>
</evidence>
<name>A0A147H7P2_9BURK</name>
<keyword evidence="7 11" id="KW-0547">Nucleotide-binding</keyword>
<keyword evidence="4 11" id="KW-0662">Pyridine nucleotide biosynthesis</keyword>
<dbReference type="GO" id="GO:0005524">
    <property type="term" value="F:ATP binding"/>
    <property type="evidence" value="ECO:0007669"/>
    <property type="project" value="UniProtKB-KW"/>
</dbReference>
<dbReference type="GO" id="GO:0004515">
    <property type="term" value="F:nicotinate-nucleotide adenylyltransferase activity"/>
    <property type="evidence" value="ECO:0007669"/>
    <property type="project" value="UniProtKB-UniRule"/>
</dbReference>
<evidence type="ECO:0000256" key="10">
    <source>
        <dbReference type="ARBA" id="ARBA00048721"/>
    </source>
</evidence>
<evidence type="ECO:0000256" key="7">
    <source>
        <dbReference type="ARBA" id="ARBA00022741"/>
    </source>
</evidence>
<dbReference type="Proteomes" id="UP000072741">
    <property type="component" value="Unassembled WGS sequence"/>
</dbReference>
<dbReference type="Gene3D" id="3.40.50.620">
    <property type="entry name" value="HUPs"/>
    <property type="match status" value="1"/>
</dbReference>
<dbReference type="InterPro" id="IPR004821">
    <property type="entry name" value="Cyt_trans-like"/>
</dbReference>
<evidence type="ECO:0000256" key="5">
    <source>
        <dbReference type="ARBA" id="ARBA00022679"/>
    </source>
</evidence>
<comment type="caution">
    <text evidence="13">The sequence shown here is derived from an EMBL/GenBank/DDBJ whole genome shotgun (WGS) entry which is preliminary data.</text>
</comment>
<dbReference type="EMBL" id="LDSL01000030">
    <property type="protein sequence ID" value="KTT25949.1"/>
    <property type="molecule type" value="Genomic_DNA"/>
</dbReference>
<keyword evidence="5 11" id="KW-0808">Transferase</keyword>
<evidence type="ECO:0000259" key="12">
    <source>
        <dbReference type="Pfam" id="PF01467"/>
    </source>
</evidence>
<dbReference type="EC" id="2.7.7.18" evidence="11"/>
<dbReference type="HAMAP" id="MF_00244">
    <property type="entry name" value="NaMN_adenylyltr"/>
    <property type="match status" value="1"/>
</dbReference>
<keyword evidence="6 11" id="KW-0548">Nucleotidyltransferase</keyword>
<evidence type="ECO:0000313" key="13">
    <source>
        <dbReference type="EMBL" id="KTT25949.1"/>
    </source>
</evidence>
<evidence type="ECO:0000256" key="11">
    <source>
        <dbReference type="HAMAP-Rule" id="MF_00244"/>
    </source>
</evidence>
<sequence>MAVTPRVGLFGGAFDPPHNTHVALVRAALAQLRLRELRVLPTGHAWHKARTLSDAVHRVAMARLAFESLGPVVVDARETLRSGPTYTLDTLRELRAEQPGTEFVLMLGTDQAAALPTWHGWRQILQLAVVAVAERLDDAGHAIAFDPNSLPDLPAGARFESLRLAPADTSATDIRQRAAQRQDVAALVPPAVARYIDQHHLYRQPDEH</sequence>
<dbReference type="PANTHER" id="PTHR39321">
    <property type="entry name" value="NICOTINATE-NUCLEOTIDE ADENYLYLTRANSFERASE-RELATED"/>
    <property type="match status" value="1"/>
</dbReference>
<evidence type="ECO:0000256" key="3">
    <source>
        <dbReference type="ARBA" id="ARBA00009014"/>
    </source>
</evidence>
<dbReference type="Pfam" id="PF01467">
    <property type="entry name" value="CTP_transf_like"/>
    <property type="match status" value="1"/>
</dbReference>
<organism evidence="13 14">
    <name type="scientific">Pseudacidovorax intermedius</name>
    <dbReference type="NCBI Taxonomy" id="433924"/>
    <lineage>
        <taxon>Bacteria</taxon>
        <taxon>Pseudomonadati</taxon>
        <taxon>Pseudomonadota</taxon>
        <taxon>Betaproteobacteria</taxon>
        <taxon>Burkholderiales</taxon>
        <taxon>Comamonadaceae</taxon>
        <taxon>Pseudacidovorax</taxon>
    </lineage>
</organism>
<dbReference type="InterPro" id="IPR014729">
    <property type="entry name" value="Rossmann-like_a/b/a_fold"/>
</dbReference>
<evidence type="ECO:0000256" key="6">
    <source>
        <dbReference type="ARBA" id="ARBA00022695"/>
    </source>
</evidence>
<evidence type="ECO:0000313" key="14">
    <source>
        <dbReference type="Proteomes" id="UP000072741"/>
    </source>
</evidence>
<dbReference type="PATRIC" id="fig|433924.3.peg.2725"/>
<gene>
    <name evidence="11" type="primary">nadD</name>
    <name evidence="13" type="ORF">NS331_04325</name>
</gene>
<comment type="similarity">
    <text evidence="3 11">Belongs to the NadD family.</text>
</comment>
<keyword evidence="8 11" id="KW-0067">ATP-binding</keyword>
<dbReference type="RefSeq" id="WP_058640773.1">
    <property type="nucleotide sequence ID" value="NZ_LDSL01000030.1"/>
</dbReference>
<dbReference type="NCBIfam" id="TIGR00482">
    <property type="entry name" value="nicotinate (nicotinamide) nucleotide adenylyltransferase"/>
    <property type="match status" value="1"/>
</dbReference>
<protein>
    <recommendedName>
        <fullName evidence="11">Probable nicotinate-nucleotide adenylyltransferase</fullName>
        <ecNumber evidence="11">2.7.7.18</ecNumber>
    </recommendedName>
    <alternativeName>
        <fullName evidence="11">Deamido-NAD(+) diphosphorylase</fullName>
    </alternativeName>
    <alternativeName>
        <fullName evidence="11">Deamido-NAD(+) pyrophosphorylase</fullName>
    </alternativeName>
    <alternativeName>
        <fullName evidence="11">Nicotinate mononucleotide adenylyltransferase</fullName>
        <shortName evidence="11">NaMN adenylyltransferase</shortName>
    </alternativeName>
</protein>
<dbReference type="OrthoDB" id="5295945at2"/>
<dbReference type="SUPFAM" id="SSF52374">
    <property type="entry name" value="Nucleotidylyl transferase"/>
    <property type="match status" value="1"/>
</dbReference>
<evidence type="ECO:0000256" key="2">
    <source>
        <dbReference type="ARBA" id="ARBA00005019"/>
    </source>
</evidence>
<dbReference type="InterPro" id="IPR005248">
    <property type="entry name" value="NadD/NMNAT"/>
</dbReference>
<accession>A0A147H7P2</accession>
<dbReference type="GO" id="GO:0009435">
    <property type="term" value="P:NAD+ biosynthetic process"/>
    <property type="evidence" value="ECO:0007669"/>
    <property type="project" value="UniProtKB-UniRule"/>
</dbReference>
<proteinExistence type="inferred from homology"/>
<evidence type="ECO:0000256" key="1">
    <source>
        <dbReference type="ARBA" id="ARBA00002324"/>
    </source>
</evidence>
<evidence type="ECO:0000256" key="8">
    <source>
        <dbReference type="ARBA" id="ARBA00022840"/>
    </source>
</evidence>
<reference evidence="13 14" key="1">
    <citation type="journal article" date="2016" name="Front. Microbiol.">
        <title>Genomic Resource of Rice Seed Associated Bacteria.</title>
        <authorList>
            <person name="Midha S."/>
            <person name="Bansal K."/>
            <person name="Sharma S."/>
            <person name="Kumar N."/>
            <person name="Patil P.P."/>
            <person name="Chaudhry V."/>
            <person name="Patil P.B."/>
        </authorList>
    </citation>
    <scope>NUCLEOTIDE SEQUENCE [LARGE SCALE GENOMIC DNA]</scope>
    <source>
        <strain evidence="13 14">NS331</strain>
    </source>
</reference>
<evidence type="ECO:0000256" key="4">
    <source>
        <dbReference type="ARBA" id="ARBA00022642"/>
    </source>
</evidence>
<comment type="function">
    <text evidence="1 11">Catalyzes the reversible adenylation of nicotinate mononucleotide (NaMN) to nicotinic acid adenine dinucleotide (NaAD).</text>
</comment>
<dbReference type="AlphaFoldDB" id="A0A147H7P2"/>
<dbReference type="PANTHER" id="PTHR39321:SF3">
    <property type="entry name" value="PHOSPHOPANTETHEINE ADENYLYLTRANSFERASE"/>
    <property type="match status" value="1"/>
</dbReference>